<keyword evidence="2 7" id="KW-0328">Glycosyltransferase</keyword>
<reference evidence="8" key="1">
    <citation type="submission" date="2019-12" db="EMBL/GenBank/DDBJ databases">
        <title>Genome sequencing and annotation of Brassica cretica.</title>
        <authorList>
            <person name="Studholme D.J."/>
            <person name="Sarris P."/>
        </authorList>
    </citation>
    <scope>NUCLEOTIDE SEQUENCE</scope>
    <source>
        <strain evidence="8">PFS-109/04</strain>
        <tissue evidence="8">Leaf</tissue>
    </source>
</reference>
<evidence type="ECO:0000256" key="7">
    <source>
        <dbReference type="RuleBase" id="RU367004"/>
    </source>
</evidence>
<dbReference type="PANTHER" id="PTHR31889">
    <property type="entry name" value="FUCOSYLTRANSFERASE 2-RELATED"/>
    <property type="match status" value="1"/>
</dbReference>
<dbReference type="GO" id="GO:0008107">
    <property type="term" value="F:galactoside 2-alpha-L-fucosyltransferase activity"/>
    <property type="evidence" value="ECO:0007669"/>
    <property type="project" value="InterPro"/>
</dbReference>
<evidence type="ECO:0000256" key="2">
    <source>
        <dbReference type="ARBA" id="ARBA00022676"/>
    </source>
</evidence>
<comment type="function">
    <text evidence="7">May be involved in cell wall biosynthesis.</text>
</comment>
<sequence>MKRAMPFIISGMMKLTIGIATCLLLLFCLVLLQQSSNIFNHHKSVFTAELDEDSCLSRYQSCINSTTIPSQLYLYLFHDYGDHDQMFFCEDKQMIIGKVPWLVAKSNQYFVPSLWLIPSFLTKLIKLFPQKDTVFHHLSRRETWDPSKSLRSNKSSSHQACDGSDCSLYSKRETVTRRESQEYVLGTSDFNRRRSCSSPAKSRSASAE</sequence>
<dbReference type="InterPro" id="IPR004938">
    <property type="entry name" value="XG_FTase"/>
</dbReference>
<dbReference type="GO" id="GO:0032580">
    <property type="term" value="C:Golgi cisterna membrane"/>
    <property type="evidence" value="ECO:0007669"/>
    <property type="project" value="UniProtKB-SubCell"/>
</dbReference>
<name>A0A8S9RQI6_BRACR</name>
<organism evidence="8 9">
    <name type="scientific">Brassica cretica</name>
    <name type="common">Mustard</name>
    <dbReference type="NCBI Taxonomy" id="69181"/>
    <lineage>
        <taxon>Eukaryota</taxon>
        <taxon>Viridiplantae</taxon>
        <taxon>Streptophyta</taxon>
        <taxon>Embryophyta</taxon>
        <taxon>Tracheophyta</taxon>
        <taxon>Spermatophyta</taxon>
        <taxon>Magnoliopsida</taxon>
        <taxon>eudicotyledons</taxon>
        <taxon>Gunneridae</taxon>
        <taxon>Pentapetalae</taxon>
        <taxon>rosids</taxon>
        <taxon>malvids</taxon>
        <taxon>Brassicales</taxon>
        <taxon>Brassicaceae</taxon>
        <taxon>Brassiceae</taxon>
        <taxon>Brassica</taxon>
    </lineage>
</organism>
<evidence type="ECO:0000256" key="5">
    <source>
        <dbReference type="ARBA" id="ARBA00023180"/>
    </source>
</evidence>
<comment type="similarity">
    <text evidence="1 7">Belongs to the glycosyltransferase 37 family.</text>
</comment>
<comment type="caution">
    <text evidence="8">The sequence shown here is derived from an EMBL/GenBank/DDBJ whole genome shotgun (WGS) entry which is preliminary data.</text>
</comment>
<evidence type="ECO:0000256" key="4">
    <source>
        <dbReference type="ARBA" id="ARBA00023034"/>
    </source>
</evidence>
<keyword evidence="6 7" id="KW-0961">Cell wall biogenesis/degradation</keyword>
<comment type="subcellular location">
    <subcellularLocation>
        <location evidence="7">Golgi apparatus</location>
        <location evidence="7">Golgi stack membrane</location>
        <topology evidence="7">Single-pass type II membrane protein</topology>
    </subcellularLocation>
</comment>
<keyword evidence="5" id="KW-0325">Glycoprotein</keyword>
<gene>
    <name evidence="8" type="ORF">F2Q69_00063398</name>
</gene>
<proteinExistence type="inferred from homology"/>
<dbReference type="GO" id="GO:0009969">
    <property type="term" value="P:xyloglucan biosynthetic process"/>
    <property type="evidence" value="ECO:0007669"/>
    <property type="project" value="TreeGrafter"/>
</dbReference>
<dbReference type="GO" id="GO:0071555">
    <property type="term" value="P:cell wall organization"/>
    <property type="evidence" value="ECO:0007669"/>
    <property type="project" value="UniProtKB-UniRule"/>
</dbReference>
<accession>A0A8S9RQI6</accession>
<dbReference type="PANTHER" id="PTHR31889:SF61">
    <property type="entry name" value="FUCOSYLTRANSFERASE 7-RELATED"/>
    <property type="match status" value="1"/>
</dbReference>
<evidence type="ECO:0000313" key="9">
    <source>
        <dbReference type="Proteomes" id="UP000712600"/>
    </source>
</evidence>
<keyword evidence="3 7" id="KW-0808">Transferase</keyword>
<evidence type="ECO:0000313" key="8">
    <source>
        <dbReference type="EMBL" id="KAF3574851.1"/>
    </source>
</evidence>
<keyword evidence="4 7" id="KW-0333">Golgi apparatus</keyword>
<dbReference type="Proteomes" id="UP000712600">
    <property type="component" value="Unassembled WGS sequence"/>
</dbReference>
<evidence type="ECO:0000256" key="3">
    <source>
        <dbReference type="ARBA" id="ARBA00022679"/>
    </source>
</evidence>
<dbReference type="EMBL" id="QGKX02000095">
    <property type="protein sequence ID" value="KAF3574851.1"/>
    <property type="molecule type" value="Genomic_DNA"/>
</dbReference>
<protein>
    <recommendedName>
        <fullName evidence="7">Fucosyltransferase</fullName>
        <ecNumber evidence="7">2.4.1.-</ecNumber>
    </recommendedName>
</protein>
<dbReference type="AlphaFoldDB" id="A0A8S9RQI6"/>
<dbReference type="EC" id="2.4.1.-" evidence="7"/>
<dbReference type="GO" id="GO:0042546">
    <property type="term" value="P:cell wall biogenesis"/>
    <property type="evidence" value="ECO:0007669"/>
    <property type="project" value="InterPro"/>
</dbReference>
<evidence type="ECO:0000256" key="1">
    <source>
        <dbReference type="ARBA" id="ARBA00010481"/>
    </source>
</evidence>
<evidence type="ECO:0000256" key="6">
    <source>
        <dbReference type="ARBA" id="ARBA00023316"/>
    </source>
</evidence>
<dbReference type="Pfam" id="PF03254">
    <property type="entry name" value="XG_FTase"/>
    <property type="match status" value="1"/>
</dbReference>